<feature type="compositionally biased region" description="Basic and acidic residues" evidence="2">
    <location>
        <begin position="115"/>
        <end position="126"/>
    </location>
</feature>
<dbReference type="Pfam" id="PF09783">
    <property type="entry name" value="Vac_ImportDeg"/>
    <property type="match status" value="1"/>
</dbReference>
<dbReference type="PANTHER" id="PTHR14534">
    <property type="entry name" value="VACUOLAR IMPORT AND DEGRADATION PROTEIN 24"/>
    <property type="match status" value="1"/>
</dbReference>
<name>A0AA40AHG0_9PEZI</name>
<evidence type="ECO:0000313" key="4">
    <source>
        <dbReference type="Proteomes" id="UP001172102"/>
    </source>
</evidence>
<feature type="compositionally biased region" description="Basic and acidic residues" evidence="2">
    <location>
        <begin position="92"/>
        <end position="107"/>
    </location>
</feature>
<dbReference type="GO" id="GO:0043161">
    <property type="term" value="P:proteasome-mediated ubiquitin-dependent protein catabolic process"/>
    <property type="evidence" value="ECO:0007669"/>
    <property type="project" value="TreeGrafter"/>
</dbReference>
<comment type="similarity">
    <text evidence="1">Belongs to the GID4/VID24 family.</text>
</comment>
<dbReference type="Proteomes" id="UP001172102">
    <property type="component" value="Unassembled WGS sequence"/>
</dbReference>
<dbReference type="GO" id="GO:0034657">
    <property type="term" value="C:GID complex"/>
    <property type="evidence" value="ECO:0007669"/>
    <property type="project" value="TreeGrafter"/>
</dbReference>
<accession>A0AA40AHG0</accession>
<dbReference type="GO" id="GO:0006623">
    <property type="term" value="P:protein targeting to vacuole"/>
    <property type="evidence" value="ECO:0007669"/>
    <property type="project" value="TreeGrafter"/>
</dbReference>
<organism evidence="3 4">
    <name type="scientific">Lasiosphaeris hirsuta</name>
    <dbReference type="NCBI Taxonomy" id="260670"/>
    <lineage>
        <taxon>Eukaryota</taxon>
        <taxon>Fungi</taxon>
        <taxon>Dikarya</taxon>
        <taxon>Ascomycota</taxon>
        <taxon>Pezizomycotina</taxon>
        <taxon>Sordariomycetes</taxon>
        <taxon>Sordariomycetidae</taxon>
        <taxon>Sordariales</taxon>
        <taxon>Lasiosphaeriaceae</taxon>
        <taxon>Lasiosphaeris</taxon>
    </lineage>
</organism>
<comment type="caution">
    <text evidence="3">The sequence shown here is derived from an EMBL/GenBank/DDBJ whole genome shotgun (WGS) entry which is preliminary data.</text>
</comment>
<dbReference type="GO" id="GO:0005773">
    <property type="term" value="C:vacuole"/>
    <property type="evidence" value="ECO:0007669"/>
    <property type="project" value="GOC"/>
</dbReference>
<feature type="region of interest" description="Disordered" evidence="2">
    <location>
        <begin position="1"/>
        <end position="158"/>
    </location>
</feature>
<dbReference type="EMBL" id="JAUKUA010000004">
    <property type="protein sequence ID" value="KAK0715905.1"/>
    <property type="molecule type" value="Genomic_DNA"/>
</dbReference>
<dbReference type="InterPro" id="IPR018618">
    <property type="entry name" value="GID4/10-like"/>
</dbReference>
<sequence length="410" mass="45737">MPTPSSNAPDPPSPRFYPFSSCPDPDEPAVHQSPQQSQSQPQSAPPTQPLPSNWRPRLLPGYPAPTVRTHMDEDIVESRSATMSPGPQPDSPIRDTDAERGRGREQDDAPVISRDGTEEDGHKLADVDEDMLGDGSGPVHGSGEVTRDTDGESSGVRSAARTIADGNVVSRRKQTTDLVSPAVGEFDNVDIWNLVGSAPRWVEDSGLVGLGYEYSQMRVIPTSPSSYLRPGSRFTGTQQSERQRYDVQVEIKHVDLRESFLCGYLKIQGLTDDHPTLTTYFEGEIIGSKYGFITQHPSWGATDKIDLSHWAKFTAFRPFAKQARKGGQVLIKDVAQYPDIFMRWKEHFLVPDHRVRTINGASFEGFYYICFNQVRGEVSGIYFHSKSEKFQQLELKHVEDKGCFGAMEFR</sequence>
<evidence type="ECO:0000256" key="2">
    <source>
        <dbReference type="SAM" id="MobiDB-lite"/>
    </source>
</evidence>
<dbReference type="PANTHER" id="PTHR14534:SF3">
    <property type="entry name" value="GID COMPLEX SUBUNIT 4 HOMOLOG"/>
    <property type="match status" value="1"/>
</dbReference>
<dbReference type="GO" id="GO:0007039">
    <property type="term" value="P:protein catabolic process in the vacuole"/>
    <property type="evidence" value="ECO:0007669"/>
    <property type="project" value="TreeGrafter"/>
</dbReference>
<evidence type="ECO:0000256" key="1">
    <source>
        <dbReference type="ARBA" id="ARBA00061469"/>
    </source>
</evidence>
<dbReference type="AlphaFoldDB" id="A0AA40AHG0"/>
<evidence type="ECO:0000313" key="3">
    <source>
        <dbReference type="EMBL" id="KAK0715905.1"/>
    </source>
</evidence>
<feature type="compositionally biased region" description="Low complexity" evidence="2">
    <location>
        <begin position="32"/>
        <end position="42"/>
    </location>
</feature>
<keyword evidence="4" id="KW-1185">Reference proteome</keyword>
<feature type="compositionally biased region" description="Pro residues" evidence="2">
    <location>
        <begin position="1"/>
        <end position="15"/>
    </location>
</feature>
<proteinExistence type="inferred from homology"/>
<reference evidence="3" key="1">
    <citation type="submission" date="2023-06" db="EMBL/GenBank/DDBJ databases">
        <title>Genome-scale phylogeny and comparative genomics of the fungal order Sordariales.</title>
        <authorList>
            <consortium name="Lawrence Berkeley National Laboratory"/>
            <person name="Hensen N."/>
            <person name="Bonometti L."/>
            <person name="Westerberg I."/>
            <person name="Brannstrom I.O."/>
            <person name="Guillou S."/>
            <person name="Cros-Aarteil S."/>
            <person name="Calhoun S."/>
            <person name="Haridas S."/>
            <person name="Kuo A."/>
            <person name="Mondo S."/>
            <person name="Pangilinan J."/>
            <person name="Riley R."/>
            <person name="Labutti K."/>
            <person name="Andreopoulos B."/>
            <person name="Lipzen A."/>
            <person name="Chen C."/>
            <person name="Yanf M."/>
            <person name="Daum C."/>
            <person name="Ng V."/>
            <person name="Clum A."/>
            <person name="Steindorff A."/>
            <person name="Ohm R."/>
            <person name="Martin F."/>
            <person name="Silar P."/>
            <person name="Natvig D."/>
            <person name="Lalanne C."/>
            <person name="Gautier V."/>
            <person name="Ament-Velasquez S.L."/>
            <person name="Kruys A."/>
            <person name="Hutchinson M.I."/>
            <person name="Powell A.J."/>
            <person name="Barry K."/>
            <person name="Miller A.N."/>
            <person name="Grigoriev I.V."/>
            <person name="Debuchy R."/>
            <person name="Gladieux P."/>
            <person name="Thoren M.H."/>
            <person name="Johannesson H."/>
        </authorList>
    </citation>
    <scope>NUCLEOTIDE SEQUENCE</scope>
    <source>
        <strain evidence="3">SMH4607-1</strain>
    </source>
</reference>
<gene>
    <name evidence="3" type="ORF">B0H67DRAFT_489119</name>
</gene>
<protein>
    <submittedName>
        <fullName evidence="3">Vacuolar import and degradation protein-domain-containing protein</fullName>
    </submittedName>
</protein>
<dbReference type="GO" id="GO:0045721">
    <property type="term" value="P:negative regulation of gluconeogenesis"/>
    <property type="evidence" value="ECO:0007669"/>
    <property type="project" value="TreeGrafter"/>
</dbReference>